<keyword evidence="8" id="KW-0044">Antibiotic</keyword>
<feature type="signal peptide" evidence="10">
    <location>
        <begin position="1"/>
        <end position="18"/>
    </location>
</feature>
<accession>A0ABD0MA86</accession>
<keyword evidence="13" id="KW-1185">Reference proteome</keyword>
<organism evidence="12 13">
    <name type="scientific">Batillaria attramentaria</name>
    <dbReference type="NCBI Taxonomy" id="370345"/>
    <lineage>
        <taxon>Eukaryota</taxon>
        <taxon>Metazoa</taxon>
        <taxon>Spiralia</taxon>
        <taxon>Lophotrochozoa</taxon>
        <taxon>Mollusca</taxon>
        <taxon>Gastropoda</taxon>
        <taxon>Caenogastropoda</taxon>
        <taxon>Sorbeoconcha</taxon>
        <taxon>Cerithioidea</taxon>
        <taxon>Batillariidae</taxon>
        <taxon>Batillaria</taxon>
    </lineage>
</organism>
<feature type="region of interest" description="Disordered" evidence="9">
    <location>
        <begin position="342"/>
        <end position="378"/>
    </location>
</feature>
<comment type="caution">
    <text evidence="12">The sequence shown here is derived from an EMBL/GenBank/DDBJ whole genome shotgun (WGS) entry which is preliminary data.</text>
</comment>
<evidence type="ECO:0000256" key="7">
    <source>
        <dbReference type="ARBA" id="ARBA00022859"/>
    </source>
</evidence>
<name>A0ABD0MA86_9CAEN</name>
<dbReference type="PANTHER" id="PTHR45828">
    <property type="entry name" value="CYTOCHROME B561/FERRIC REDUCTASE TRANSMEMBRANE"/>
    <property type="match status" value="1"/>
</dbReference>
<comment type="subcellular location">
    <subcellularLocation>
        <location evidence="1">Secreted</location>
    </subcellularLocation>
</comment>
<keyword evidence="6 10" id="KW-0732">Signal</keyword>
<feature type="chain" id="PRO_5044874466" description="Reelin domain-containing protein" evidence="10">
    <location>
        <begin position="19"/>
        <end position="401"/>
    </location>
</feature>
<protein>
    <recommendedName>
        <fullName evidence="11">Reelin domain-containing protein</fullName>
    </recommendedName>
</protein>
<keyword evidence="7" id="KW-0391">Immunity</keyword>
<feature type="domain" description="Reelin" evidence="11">
    <location>
        <begin position="5"/>
        <end position="172"/>
    </location>
</feature>
<keyword evidence="4" id="KW-0929">Antimicrobial</keyword>
<dbReference type="CDD" id="cd08544">
    <property type="entry name" value="Reeler"/>
    <property type="match status" value="2"/>
</dbReference>
<dbReference type="PANTHER" id="PTHR45828:SF9">
    <property type="entry name" value="CELL WALL INTEGRITY AND STRESS RESPONSE COMPONENT 4-LIKE-RELATED"/>
    <property type="match status" value="1"/>
</dbReference>
<keyword evidence="3" id="KW-0964">Secreted</keyword>
<dbReference type="Gene3D" id="2.60.40.4060">
    <property type="entry name" value="Reeler domain"/>
    <property type="match status" value="2"/>
</dbReference>
<gene>
    <name evidence="12" type="ORF">BaRGS_00000397</name>
</gene>
<dbReference type="PROSITE" id="PS51019">
    <property type="entry name" value="REELIN"/>
    <property type="match status" value="2"/>
</dbReference>
<dbReference type="Pfam" id="PF02014">
    <property type="entry name" value="Reeler"/>
    <property type="match status" value="2"/>
</dbReference>
<dbReference type="FunFam" id="2.60.40.4060:FF:000003">
    <property type="entry name" value="Ferric chelate reductase 1"/>
    <property type="match status" value="2"/>
</dbReference>
<sequence>MLLRITATVLVVTGFASGYSSGPPSSTCADLFPGHGVDPQTSDTPFSILLSTSSYSPGESVQVTLSGNVTYKGVFLQARSVNCTNDSPVGTFSTQDAELQTIQCAGQTDSVGHNSGVDKNNTKVVTWTAPQQTAGHLFFRATFVHDYSTIWNTTFSAFLRATGDSAPLPQSPCGTEVLLCFLALVVSGVHGYGSGAPPKACSKMFPGHHVDAQTSAPPYSITVAATSYTPGQQDAISVTVSSDNTAFRGLMVQARSVSNCDQQVGTFRLDTSEANLKLIQCTQADDTVTHTDTNAKPTKTFFWIPPANSMGHVYFRATVAQMSKVFWTTVDSGVVRDASQISGGSGAGDVMCKPPKTQAEAGSTSSHEGDSHESDDGNSASVLQSSLFLMTSLLFVVVHMF</sequence>
<dbReference type="AlphaFoldDB" id="A0ABD0MA86"/>
<dbReference type="GO" id="GO:0005576">
    <property type="term" value="C:extracellular region"/>
    <property type="evidence" value="ECO:0007669"/>
    <property type="project" value="UniProtKB-SubCell"/>
</dbReference>
<dbReference type="InterPro" id="IPR042307">
    <property type="entry name" value="Reeler_sf"/>
</dbReference>
<evidence type="ECO:0000256" key="1">
    <source>
        <dbReference type="ARBA" id="ARBA00004613"/>
    </source>
</evidence>
<evidence type="ECO:0000313" key="13">
    <source>
        <dbReference type="Proteomes" id="UP001519460"/>
    </source>
</evidence>
<evidence type="ECO:0000256" key="6">
    <source>
        <dbReference type="ARBA" id="ARBA00022729"/>
    </source>
</evidence>
<evidence type="ECO:0000256" key="9">
    <source>
        <dbReference type="SAM" id="MobiDB-lite"/>
    </source>
</evidence>
<dbReference type="Proteomes" id="UP001519460">
    <property type="component" value="Unassembled WGS sequence"/>
</dbReference>
<evidence type="ECO:0000256" key="4">
    <source>
        <dbReference type="ARBA" id="ARBA00022529"/>
    </source>
</evidence>
<dbReference type="GO" id="GO:0042742">
    <property type="term" value="P:defense response to bacterium"/>
    <property type="evidence" value="ECO:0007669"/>
    <property type="project" value="UniProtKB-KW"/>
</dbReference>
<evidence type="ECO:0000256" key="3">
    <source>
        <dbReference type="ARBA" id="ARBA00022525"/>
    </source>
</evidence>
<evidence type="ECO:0000259" key="11">
    <source>
        <dbReference type="PROSITE" id="PS51019"/>
    </source>
</evidence>
<evidence type="ECO:0000256" key="2">
    <source>
        <dbReference type="ARBA" id="ARBA00008501"/>
    </source>
</evidence>
<dbReference type="GO" id="GO:0045087">
    <property type="term" value="P:innate immune response"/>
    <property type="evidence" value="ECO:0007669"/>
    <property type="project" value="UniProtKB-KW"/>
</dbReference>
<dbReference type="InterPro" id="IPR002861">
    <property type="entry name" value="Reeler_dom"/>
</dbReference>
<feature type="domain" description="Reelin" evidence="11">
    <location>
        <begin position="178"/>
        <end position="350"/>
    </location>
</feature>
<proteinExistence type="inferred from homology"/>
<evidence type="ECO:0000256" key="5">
    <source>
        <dbReference type="ARBA" id="ARBA00022588"/>
    </source>
</evidence>
<evidence type="ECO:0000313" key="12">
    <source>
        <dbReference type="EMBL" id="KAK7508158.1"/>
    </source>
</evidence>
<comment type="similarity">
    <text evidence="2">Belongs to the insect defense protein family.</text>
</comment>
<evidence type="ECO:0000256" key="8">
    <source>
        <dbReference type="ARBA" id="ARBA00023022"/>
    </source>
</evidence>
<keyword evidence="5" id="KW-0399">Innate immunity</keyword>
<reference evidence="12 13" key="1">
    <citation type="journal article" date="2023" name="Sci. Data">
        <title>Genome assembly of the Korean intertidal mud-creeper Batillaria attramentaria.</title>
        <authorList>
            <person name="Patra A.K."/>
            <person name="Ho P.T."/>
            <person name="Jun S."/>
            <person name="Lee S.J."/>
            <person name="Kim Y."/>
            <person name="Won Y.J."/>
        </authorList>
    </citation>
    <scope>NUCLEOTIDE SEQUENCE [LARGE SCALE GENOMIC DNA]</scope>
    <source>
        <strain evidence="12">Wonlab-2016</strain>
    </source>
</reference>
<dbReference type="EMBL" id="JACVVK020000002">
    <property type="protein sequence ID" value="KAK7508158.1"/>
    <property type="molecule type" value="Genomic_DNA"/>
</dbReference>
<dbReference type="InterPro" id="IPR051237">
    <property type="entry name" value="Ferric-chelate_Red/DefProt"/>
</dbReference>
<evidence type="ECO:0000256" key="10">
    <source>
        <dbReference type="SAM" id="SignalP"/>
    </source>
</evidence>